<evidence type="ECO:0000256" key="3">
    <source>
        <dbReference type="ARBA" id="ARBA00022722"/>
    </source>
</evidence>
<accession>A0A1F6CD22</accession>
<keyword evidence="5" id="KW-0378">Hydrolase</keyword>
<evidence type="ECO:0000256" key="2">
    <source>
        <dbReference type="ARBA" id="ARBA00022649"/>
    </source>
</evidence>
<keyword evidence="6" id="KW-0694">RNA-binding</keyword>
<dbReference type="InterPro" id="IPR012933">
    <property type="entry name" value="HicA_mRNA_interferase"/>
</dbReference>
<keyword evidence="4" id="KW-0255">Endonuclease</keyword>
<dbReference type="Pfam" id="PF07927">
    <property type="entry name" value="HicA_toxin"/>
    <property type="match status" value="1"/>
</dbReference>
<proteinExistence type="inferred from homology"/>
<dbReference type="EMBL" id="MFKF01000275">
    <property type="protein sequence ID" value="OGG47084.1"/>
    <property type="molecule type" value="Genomic_DNA"/>
</dbReference>
<organism evidence="8 9">
    <name type="scientific">Handelsmanbacteria sp. (strain RIFCSPLOWO2_12_FULL_64_10)</name>
    <dbReference type="NCBI Taxonomy" id="1817868"/>
    <lineage>
        <taxon>Bacteria</taxon>
        <taxon>Candidatus Handelsmaniibacteriota</taxon>
    </lineage>
</organism>
<protein>
    <recommendedName>
        <fullName evidence="10">Type II toxin-antitoxin system HicA family toxin</fullName>
    </recommendedName>
</protein>
<evidence type="ECO:0000256" key="6">
    <source>
        <dbReference type="ARBA" id="ARBA00022884"/>
    </source>
</evidence>
<evidence type="ECO:0000256" key="1">
    <source>
        <dbReference type="ARBA" id="ARBA00006620"/>
    </source>
</evidence>
<dbReference type="Gene3D" id="3.30.920.30">
    <property type="entry name" value="Hypothetical protein"/>
    <property type="match status" value="1"/>
</dbReference>
<dbReference type="AlphaFoldDB" id="A0A1F6CD22"/>
<evidence type="ECO:0000256" key="4">
    <source>
        <dbReference type="ARBA" id="ARBA00022759"/>
    </source>
</evidence>
<gene>
    <name evidence="8" type="ORF">A3F84_14000</name>
</gene>
<evidence type="ECO:0008006" key="10">
    <source>
        <dbReference type="Google" id="ProtNLM"/>
    </source>
</evidence>
<dbReference type="GO" id="GO:0016787">
    <property type="term" value="F:hydrolase activity"/>
    <property type="evidence" value="ECO:0007669"/>
    <property type="project" value="UniProtKB-KW"/>
</dbReference>
<dbReference type="Proteomes" id="UP000178606">
    <property type="component" value="Unassembled WGS sequence"/>
</dbReference>
<dbReference type="GO" id="GO:0003729">
    <property type="term" value="F:mRNA binding"/>
    <property type="evidence" value="ECO:0007669"/>
    <property type="project" value="InterPro"/>
</dbReference>
<dbReference type="InterPro" id="IPR038570">
    <property type="entry name" value="HicA_sf"/>
</dbReference>
<dbReference type="GO" id="GO:0004519">
    <property type="term" value="F:endonuclease activity"/>
    <property type="evidence" value="ECO:0007669"/>
    <property type="project" value="UniProtKB-KW"/>
</dbReference>
<keyword evidence="2" id="KW-1277">Toxin-antitoxin system</keyword>
<reference evidence="8 9" key="1">
    <citation type="journal article" date="2016" name="Nat. Commun.">
        <title>Thousands of microbial genomes shed light on interconnected biogeochemical processes in an aquifer system.</title>
        <authorList>
            <person name="Anantharaman K."/>
            <person name="Brown C.T."/>
            <person name="Hug L.A."/>
            <person name="Sharon I."/>
            <person name="Castelle C.J."/>
            <person name="Probst A.J."/>
            <person name="Thomas B.C."/>
            <person name="Singh A."/>
            <person name="Wilkins M.J."/>
            <person name="Karaoz U."/>
            <person name="Brodie E.L."/>
            <person name="Williams K.H."/>
            <person name="Hubbard S.S."/>
            <person name="Banfield J.F."/>
        </authorList>
    </citation>
    <scope>NUCLEOTIDE SEQUENCE [LARGE SCALE GENOMIC DNA]</scope>
    <source>
        <strain evidence="9">RIFCSPLOWO2_12_FULL_64_10</strain>
    </source>
</reference>
<evidence type="ECO:0000256" key="7">
    <source>
        <dbReference type="ARBA" id="ARBA00023016"/>
    </source>
</evidence>
<evidence type="ECO:0000313" key="9">
    <source>
        <dbReference type="Proteomes" id="UP000178606"/>
    </source>
</evidence>
<evidence type="ECO:0000256" key="5">
    <source>
        <dbReference type="ARBA" id="ARBA00022801"/>
    </source>
</evidence>
<keyword evidence="7" id="KW-0346">Stress response</keyword>
<keyword evidence="3" id="KW-0540">Nuclease</keyword>
<evidence type="ECO:0000313" key="8">
    <source>
        <dbReference type="EMBL" id="OGG47084.1"/>
    </source>
</evidence>
<sequence>MKFSELVRLLEQNGFEIVKEKGSIRYYGKSGWKKLIRIDYHGAKEVPTGTCHAILKAAGLKKKETGDD</sequence>
<comment type="similarity">
    <text evidence="1">Belongs to the HicA mRNA interferase family.</text>
</comment>
<dbReference type="SUPFAM" id="SSF54786">
    <property type="entry name" value="YcfA/nrd intein domain"/>
    <property type="match status" value="1"/>
</dbReference>
<name>A0A1F6CD22_HANXR</name>
<comment type="caution">
    <text evidence="8">The sequence shown here is derived from an EMBL/GenBank/DDBJ whole genome shotgun (WGS) entry which is preliminary data.</text>
</comment>